<dbReference type="Pfam" id="PF00353">
    <property type="entry name" value="HemolysinCabind"/>
    <property type="match status" value="3"/>
</dbReference>
<name>A0A6P1YKX1_9HYPH</name>
<evidence type="ECO:0000313" key="6">
    <source>
        <dbReference type="EMBL" id="QIB33341.1"/>
    </source>
</evidence>
<dbReference type="InterPro" id="IPR011049">
    <property type="entry name" value="Serralysin-like_metalloprot_C"/>
</dbReference>
<keyword evidence="7" id="KW-1185">Reference proteome</keyword>
<dbReference type="SUPFAM" id="SSF55486">
    <property type="entry name" value="Metalloproteases ('zincins'), catalytic domain"/>
    <property type="match status" value="1"/>
</dbReference>
<dbReference type="EMBL" id="CP048630">
    <property type="protein sequence ID" value="QIB33341.1"/>
    <property type="molecule type" value="Genomic_DNA"/>
</dbReference>
<comment type="cofactor">
    <cofactor evidence="1">
        <name>Ca(2+)</name>
        <dbReference type="ChEBI" id="CHEBI:29108"/>
    </cofactor>
</comment>
<dbReference type="InterPro" id="IPR050557">
    <property type="entry name" value="RTX_toxin/Mannuronan_C5-epim"/>
</dbReference>
<dbReference type="PRINTS" id="PR00313">
    <property type="entry name" value="CABNDNGRPT"/>
</dbReference>
<evidence type="ECO:0000256" key="2">
    <source>
        <dbReference type="ARBA" id="ARBA00004613"/>
    </source>
</evidence>
<dbReference type="InterPro" id="IPR018511">
    <property type="entry name" value="Hemolysin-typ_Ca-bd_CS"/>
</dbReference>
<comment type="subcellular location">
    <subcellularLocation>
        <location evidence="2">Secreted</location>
    </subcellularLocation>
</comment>
<proteinExistence type="predicted"/>
<keyword evidence="3" id="KW-0964">Secreted</keyword>
<dbReference type="InterPro" id="IPR001343">
    <property type="entry name" value="Hemolysn_Ca-bd"/>
</dbReference>
<accession>A0A6P1YKX1</accession>
<evidence type="ECO:0000256" key="1">
    <source>
        <dbReference type="ARBA" id="ARBA00001913"/>
    </source>
</evidence>
<dbReference type="InterPro" id="IPR034033">
    <property type="entry name" value="Serralysin-like"/>
</dbReference>
<dbReference type="GO" id="GO:0008237">
    <property type="term" value="F:metallopeptidase activity"/>
    <property type="evidence" value="ECO:0007669"/>
    <property type="project" value="InterPro"/>
</dbReference>
<dbReference type="InterPro" id="IPR013858">
    <property type="entry name" value="Peptidase_M10B_C"/>
</dbReference>
<dbReference type="InterPro" id="IPR024079">
    <property type="entry name" value="MetalloPept_cat_dom_sf"/>
</dbReference>
<dbReference type="PANTHER" id="PTHR38340:SF1">
    <property type="entry name" value="S-LAYER PROTEIN"/>
    <property type="match status" value="1"/>
</dbReference>
<dbReference type="Pfam" id="PF08548">
    <property type="entry name" value="Peptidase_M10_C"/>
    <property type="match status" value="1"/>
</dbReference>
<dbReference type="Proteomes" id="UP000464751">
    <property type="component" value="Chromosome"/>
</dbReference>
<dbReference type="Gene3D" id="3.40.390.10">
    <property type="entry name" value="Collagenase (Catalytic Domain)"/>
    <property type="match status" value="1"/>
</dbReference>
<dbReference type="RefSeq" id="WP_163074438.1">
    <property type="nucleotide sequence ID" value="NZ_CP048630.1"/>
</dbReference>
<dbReference type="CDD" id="cd04277">
    <property type="entry name" value="ZnMc_serralysin_like"/>
    <property type="match status" value="1"/>
</dbReference>
<organism evidence="6 7">
    <name type="scientific">Ancylobacter pratisalsi</name>
    <dbReference type="NCBI Taxonomy" id="1745854"/>
    <lineage>
        <taxon>Bacteria</taxon>
        <taxon>Pseudomonadati</taxon>
        <taxon>Pseudomonadota</taxon>
        <taxon>Alphaproteobacteria</taxon>
        <taxon>Hyphomicrobiales</taxon>
        <taxon>Xanthobacteraceae</taxon>
        <taxon>Ancylobacter</taxon>
    </lineage>
</organism>
<dbReference type="PANTHER" id="PTHR38340">
    <property type="entry name" value="S-LAYER PROTEIN"/>
    <property type="match status" value="1"/>
</dbReference>
<evidence type="ECO:0000259" key="5">
    <source>
        <dbReference type="Pfam" id="PF08548"/>
    </source>
</evidence>
<dbReference type="GO" id="GO:0005509">
    <property type="term" value="F:calcium ion binding"/>
    <property type="evidence" value="ECO:0007669"/>
    <property type="project" value="InterPro"/>
</dbReference>
<dbReference type="GO" id="GO:0005615">
    <property type="term" value="C:extracellular space"/>
    <property type="evidence" value="ECO:0007669"/>
    <property type="project" value="InterPro"/>
</dbReference>
<dbReference type="KEGG" id="apra:G3A50_06165"/>
<gene>
    <name evidence="6" type="ORF">G3A50_06165</name>
</gene>
<protein>
    <recommendedName>
        <fullName evidence="5">Peptidase M10 serralysin C-terminal domain-containing protein</fullName>
    </recommendedName>
</protein>
<evidence type="ECO:0000256" key="3">
    <source>
        <dbReference type="ARBA" id="ARBA00022525"/>
    </source>
</evidence>
<keyword evidence="4" id="KW-0677">Repeat</keyword>
<feature type="domain" description="Peptidase M10 serralysin C-terminal" evidence="5">
    <location>
        <begin position="272"/>
        <end position="339"/>
    </location>
</feature>
<dbReference type="SUPFAM" id="SSF51120">
    <property type="entry name" value="beta-Roll"/>
    <property type="match status" value="3"/>
</dbReference>
<dbReference type="Gene3D" id="2.150.10.10">
    <property type="entry name" value="Serralysin-like metalloprotease, C-terminal"/>
    <property type="match status" value="2"/>
</dbReference>
<dbReference type="PROSITE" id="PS00330">
    <property type="entry name" value="HEMOLYSIN_CALCIUM"/>
    <property type="match status" value="1"/>
</dbReference>
<reference evidence="6 7" key="1">
    <citation type="submission" date="2020-02" db="EMBL/GenBank/DDBJ databases">
        <authorList>
            <person name="Li G."/>
        </authorList>
    </citation>
    <scope>NUCLEOTIDE SEQUENCE [LARGE SCALE GENOMIC DNA]</scope>
    <source>
        <strain evidence="6 7">DSM 102029</strain>
    </source>
</reference>
<evidence type="ECO:0000256" key="4">
    <source>
        <dbReference type="ARBA" id="ARBA00022737"/>
    </source>
</evidence>
<dbReference type="AlphaFoldDB" id="A0A6P1YKX1"/>
<sequence>MERFSYGAWFGDVKLSGFSVPASALAGGGVAGDAPSRGASVDQGATGDPYIDGLLHGTKWDGSVTFSFPDDPSDYPARYGLEPLIGFGSVSTQQMEATRAILIGETALGTTNVQTYNSLASFTTIDISEVGGLGNGEGSGEGDIRLAESTRANPTAYAYLPNTAASGSGGDVWFGTTYAGTVNDYRDPVLGTYAYVTHIHEIGHALGLKHSQETGGVSDVAVPADRDSIEFTVMSYRSYPGADTNGYTFEQYGAPQTYMMLDILALQTMYGANYSYNDTDTTYMWNPETGQMSVNDVGQGIPGGNRVFLTIWDGGGNDTYDMSNYTDDVFIDLRPGQWSVTSSVQLAYLGDGHYANGTVYNSYLFEDNPASLIENAVGGVGNDALIGNQADNILTGGLGDDAYWIDSLADQVIENAGGGTDTIISIVSYDVMLASNVENLRLEDSYGDVAIVAYGNDGANMISGNEGNNVLKGFGGSDTLYGGSGDDVLDGGTGADSMVGGIGNDSYLIDNVGDAVHEDLNAGTDRVLSLIDHTLEANVENLFLLGSATTGSGNELGNTIVGNGQDNTLRGFAGSDFLYGLAGNDVIHGDSGGDLMVGGAGLDVYFGGAGSDYAYIAAGDSFDYFADFNASQDHIIFSTAVFADIDAVAEVGLQVGNDVVISNGAEGIVLANTQIDTLTTDNFLFA</sequence>
<evidence type="ECO:0000313" key="7">
    <source>
        <dbReference type="Proteomes" id="UP000464751"/>
    </source>
</evidence>